<proteinExistence type="predicted"/>
<name>A0A2H3D4M0_ARMGA</name>
<organism evidence="2 3">
    <name type="scientific">Armillaria gallica</name>
    <name type="common">Bulbous honey fungus</name>
    <name type="synonym">Armillaria bulbosa</name>
    <dbReference type="NCBI Taxonomy" id="47427"/>
    <lineage>
        <taxon>Eukaryota</taxon>
        <taxon>Fungi</taxon>
        <taxon>Dikarya</taxon>
        <taxon>Basidiomycota</taxon>
        <taxon>Agaricomycotina</taxon>
        <taxon>Agaricomycetes</taxon>
        <taxon>Agaricomycetidae</taxon>
        <taxon>Agaricales</taxon>
        <taxon>Marasmiineae</taxon>
        <taxon>Physalacriaceae</taxon>
        <taxon>Armillaria</taxon>
    </lineage>
</organism>
<keyword evidence="3" id="KW-1185">Reference proteome</keyword>
<accession>A0A2H3D4M0</accession>
<dbReference type="Proteomes" id="UP000217790">
    <property type="component" value="Unassembled WGS sequence"/>
</dbReference>
<evidence type="ECO:0000313" key="3">
    <source>
        <dbReference type="Proteomes" id="UP000217790"/>
    </source>
</evidence>
<dbReference type="STRING" id="47427.A0A2H3D4M0"/>
<protein>
    <recommendedName>
        <fullName evidence="1">CxC2-like cysteine cluster KDZ transposase-associated domain-containing protein</fullName>
    </recommendedName>
</protein>
<reference evidence="3" key="1">
    <citation type="journal article" date="2017" name="Nat. Ecol. Evol.">
        <title>Genome expansion and lineage-specific genetic innovations in the forest pathogenic fungi Armillaria.</title>
        <authorList>
            <person name="Sipos G."/>
            <person name="Prasanna A.N."/>
            <person name="Walter M.C."/>
            <person name="O'Connor E."/>
            <person name="Balint B."/>
            <person name="Krizsan K."/>
            <person name="Kiss B."/>
            <person name="Hess J."/>
            <person name="Varga T."/>
            <person name="Slot J."/>
            <person name="Riley R."/>
            <person name="Boka B."/>
            <person name="Rigling D."/>
            <person name="Barry K."/>
            <person name="Lee J."/>
            <person name="Mihaltcheva S."/>
            <person name="LaButti K."/>
            <person name="Lipzen A."/>
            <person name="Waldron R."/>
            <person name="Moloney N.M."/>
            <person name="Sperisen C."/>
            <person name="Kredics L."/>
            <person name="Vagvoelgyi C."/>
            <person name="Patrignani A."/>
            <person name="Fitzpatrick D."/>
            <person name="Nagy I."/>
            <person name="Doyle S."/>
            <person name="Anderson J.B."/>
            <person name="Grigoriev I.V."/>
            <person name="Gueldener U."/>
            <person name="Muensterkoetter M."/>
            <person name="Nagy L.G."/>
        </authorList>
    </citation>
    <scope>NUCLEOTIDE SEQUENCE [LARGE SCALE GENOMIC DNA]</scope>
    <source>
        <strain evidence="3">Ar21-2</strain>
    </source>
</reference>
<dbReference type="AlphaFoldDB" id="A0A2H3D4M0"/>
<dbReference type="InterPro" id="IPR041457">
    <property type="entry name" value="CxC2_KDZ-assoc"/>
</dbReference>
<gene>
    <name evidence="2" type="ORF">ARMGADRAFT_945299</name>
</gene>
<dbReference type="OrthoDB" id="2682806at2759"/>
<dbReference type="Pfam" id="PF18803">
    <property type="entry name" value="CxC2"/>
    <property type="match status" value="1"/>
</dbReference>
<evidence type="ECO:0000259" key="1">
    <source>
        <dbReference type="Pfam" id="PF18803"/>
    </source>
</evidence>
<dbReference type="EMBL" id="KZ293708">
    <property type="protein sequence ID" value="PBK83273.1"/>
    <property type="molecule type" value="Genomic_DNA"/>
</dbReference>
<evidence type="ECO:0000313" key="2">
    <source>
        <dbReference type="EMBL" id="PBK83273.1"/>
    </source>
</evidence>
<dbReference type="InParanoid" id="A0A2H3D4M0"/>
<feature type="domain" description="CxC2-like cysteine cluster KDZ transposase-associated" evidence="1">
    <location>
        <begin position="22"/>
        <end position="126"/>
    </location>
</feature>
<sequence>MGEGAKQFVQLWNGKYFKWLTLKDIGLHVKLNHTSMQCQLPVPGHQEFKILHGNGIHHITVDYCGCECQLPKHVQLLCHLLFLASQCIPQTAASFQLLEFLHLLSLCTKLSMYDFYRTLEKLTMNTRIGIPKS</sequence>